<reference evidence="2 3" key="1">
    <citation type="submission" date="2024-09" db="EMBL/GenBank/DDBJ databases">
        <authorList>
            <person name="Sun Q."/>
            <person name="Mori K."/>
        </authorList>
    </citation>
    <scope>NUCLEOTIDE SEQUENCE [LARGE SCALE GENOMIC DNA]</scope>
    <source>
        <strain evidence="2 3">CCM 7539</strain>
    </source>
</reference>
<proteinExistence type="predicted"/>
<dbReference type="InterPro" id="IPR010994">
    <property type="entry name" value="RuvA_2-like"/>
</dbReference>
<evidence type="ECO:0000256" key="1">
    <source>
        <dbReference type="SAM" id="SignalP"/>
    </source>
</evidence>
<dbReference type="GO" id="GO:0003677">
    <property type="term" value="F:DNA binding"/>
    <property type="evidence" value="ECO:0007669"/>
    <property type="project" value="UniProtKB-KW"/>
</dbReference>
<dbReference type="InterPro" id="IPR051675">
    <property type="entry name" value="Endo/Exo/Phosphatase_dom_1"/>
</dbReference>
<feature type="signal peptide" evidence="1">
    <location>
        <begin position="1"/>
        <end position="24"/>
    </location>
</feature>
<keyword evidence="1" id="KW-0732">Signal</keyword>
<dbReference type="Proteomes" id="UP001589767">
    <property type="component" value="Unassembled WGS sequence"/>
</dbReference>
<sequence length="109" mass="11870">MKLKSFLLLLTGCLSILFSPLSTAATEAAKQTEVSQPQVSVVQSDKINLNTATVEQLQQGLIGIGTKKAQAIVEYREQHGPFLSVEQLMEVKGIGTAILEKNKERMAIK</sequence>
<feature type="chain" id="PRO_5047459547" evidence="1">
    <location>
        <begin position="25"/>
        <end position="109"/>
    </location>
</feature>
<dbReference type="Gene3D" id="1.10.150.280">
    <property type="entry name" value="AF1531-like domain"/>
    <property type="match status" value="1"/>
</dbReference>
<dbReference type="InterPro" id="IPR004509">
    <property type="entry name" value="Competence_ComEA_HhH"/>
</dbReference>
<name>A0ABV6H2V1_9PAST</name>
<organism evidence="2 3">
    <name type="scientific">Gallibacterium trehalosifermentans</name>
    <dbReference type="NCBI Taxonomy" id="516935"/>
    <lineage>
        <taxon>Bacteria</taxon>
        <taxon>Pseudomonadati</taxon>
        <taxon>Pseudomonadota</taxon>
        <taxon>Gammaproteobacteria</taxon>
        <taxon>Pasteurellales</taxon>
        <taxon>Pasteurellaceae</taxon>
        <taxon>Gallibacterium</taxon>
    </lineage>
</organism>
<comment type="caution">
    <text evidence="2">The sequence shown here is derived from an EMBL/GenBank/DDBJ whole genome shotgun (WGS) entry which is preliminary data.</text>
</comment>
<dbReference type="Pfam" id="PF12836">
    <property type="entry name" value="HHH_3"/>
    <property type="match status" value="1"/>
</dbReference>
<evidence type="ECO:0000313" key="3">
    <source>
        <dbReference type="Proteomes" id="UP001589767"/>
    </source>
</evidence>
<keyword evidence="2" id="KW-0238">DNA-binding</keyword>
<dbReference type="RefSeq" id="WP_382371845.1">
    <property type="nucleotide sequence ID" value="NZ_JBHLWB010000010.1"/>
</dbReference>
<dbReference type="NCBIfam" id="TIGR00426">
    <property type="entry name" value="competence protein ComEA helix-hairpin-helix repeat region"/>
    <property type="match status" value="1"/>
</dbReference>
<dbReference type="PANTHER" id="PTHR21180:SF32">
    <property type="entry name" value="ENDONUCLEASE_EXONUCLEASE_PHOSPHATASE FAMILY DOMAIN-CONTAINING PROTEIN 1"/>
    <property type="match status" value="1"/>
</dbReference>
<dbReference type="PANTHER" id="PTHR21180">
    <property type="entry name" value="ENDONUCLEASE/EXONUCLEASE/PHOSPHATASE FAMILY DOMAIN-CONTAINING PROTEIN 1"/>
    <property type="match status" value="1"/>
</dbReference>
<evidence type="ECO:0000313" key="2">
    <source>
        <dbReference type="EMBL" id="MFC0309934.1"/>
    </source>
</evidence>
<keyword evidence="3" id="KW-1185">Reference proteome</keyword>
<dbReference type="SUPFAM" id="SSF47781">
    <property type="entry name" value="RuvA domain 2-like"/>
    <property type="match status" value="1"/>
</dbReference>
<gene>
    <name evidence="2" type="ORF">ACFFHK_09515</name>
</gene>
<protein>
    <submittedName>
        <fullName evidence="2">ComEA family DNA-binding protein</fullName>
    </submittedName>
</protein>
<accession>A0ABV6H2V1</accession>
<dbReference type="EMBL" id="JBHLWB010000010">
    <property type="protein sequence ID" value="MFC0309934.1"/>
    <property type="molecule type" value="Genomic_DNA"/>
</dbReference>